<evidence type="ECO:0000256" key="5">
    <source>
        <dbReference type="SAM" id="Phobius"/>
    </source>
</evidence>
<dbReference type="GO" id="GO:0016020">
    <property type="term" value="C:membrane"/>
    <property type="evidence" value="ECO:0007669"/>
    <property type="project" value="UniProtKB-SubCell"/>
</dbReference>
<feature type="transmembrane region" description="Helical" evidence="5">
    <location>
        <begin position="711"/>
        <end position="731"/>
    </location>
</feature>
<dbReference type="AlphaFoldDB" id="A0A7X0SBG4"/>
<evidence type="ECO:0000313" key="8">
    <source>
        <dbReference type="Proteomes" id="UP000585258"/>
    </source>
</evidence>
<feature type="domain" description="ABC-2 type transporter transmembrane" evidence="6">
    <location>
        <begin position="23"/>
        <end position="173"/>
    </location>
</feature>
<feature type="transmembrane region" description="Helical" evidence="5">
    <location>
        <begin position="20"/>
        <end position="43"/>
    </location>
</feature>
<dbReference type="Gene3D" id="3.40.1710.10">
    <property type="entry name" value="abc type-2 transporter like domain"/>
    <property type="match status" value="1"/>
</dbReference>
<feature type="transmembrane region" description="Helical" evidence="5">
    <location>
        <begin position="751"/>
        <end position="774"/>
    </location>
</feature>
<dbReference type="Proteomes" id="UP000585258">
    <property type="component" value="Unassembled WGS sequence"/>
</dbReference>
<dbReference type="RefSeq" id="WP_185164050.1">
    <property type="nucleotide sequence ID" value="NZ_JACKWY010000003.1"/>
</dbReference>
<feature type="transmembrane region" description="Helical" evidence="5">
    <location>
        <begin position="870"/>
        <end position="887"/>
    </location>
</feature>
<comment type="caution">
    <text evidence="7">The sequence shown here is derived from an EMBL/GenBank/DDBJ whole genome shotgun (WGS) entry which is preliminary data.</text>
</comment>
<sequence>MNFLKIAGNDIKSIFKNRFIRVSVIAIIIVPLLYSLLYLDAFWDPYSRLSKMPVAVVNLDEGSSLDGKNVNYGQDVVDNLKEDENLGWKFVTEEQADKGLEGDDYYAKFVIPKNFSSSTLAAKEGAPQVADLKFVCNEKKNFLASQINSKVEGLLKEQITSTISNQYLTVAFEKLYEVKDGMVQAADGSKQIYDGMAQLNEKVPMLEDGTKKLADGSSQLNDGQGKLNNGVSAISTGLGTLSGKIPTLSSGVNQLKDGSSQLNDGQGKLNNGVSAISTGLGTLSGKIPALSSGVDQLYGGSNDLKNGMLEAKDGSDKLAYGSKSLYSAFKTTVYPGVTKLQDGANELSAKLNAEDKKAEIEKLSKGAENLKPFSDKFAGSSTLIKDGYGDVKTGIDEVIGGVNASSATMDSVGKDLLKAMQSPDSKDKDANIAIALGKLKALQDANKDTPKKLGDLKNGSDLLSNKLNEFDGGMQAYTGKVKEFAAGTTKLIGSVSEVNGGINKISGGLNQLEAGINEETPKSFGNGLKSLSDNMGGLNTGLVKLNGGANQINGGLSALKSNIPALSEGVTALNSGSKEMMVGSNALVDGQGKLNTGVNDLYSNIPALSQGVTALYSGSKDLMVGSNALVDGQTKLNTGVKELSAKVPELKDGVVKLYDGSEELKTKLADGATEIKAGLINSPETMGEYIGEPAEMNVEPINPIPNYGTGFAPYFIALSLWIGAIMMFFVIPTQTHDDENLSKFDKIAGKFVAFGFIGVMQAILVSVVVLTLGLKPGNVPVYIGLTIFFSLVFISIIQCLISLLGDAGRLLGIVLLILQLTACAGTFPLELVPNMFKVLNPYMPFTYVVEAYREVISATVIDYSVIVKDVSILAMVLVVFLTISIVFKNAGEKFQSVIEGRKEKRADEIAADRM</sequence>
<dbReference type="Pfam" id="PF12698">
    <property type="entry name" value="ABC2_membrane_3"/>
    <property type="match status" value="2"/>
</dbReference>
<gene>
    <name evidence="7" type="ORF">H7E68_06985</name>
</gene>
<proteinExistence type="predicted"/>
<protein>
    <submittedName>
        <fullName evidence="7">YhgE/Pip domain-containing protein</fullName>
    </submittedName>
</protein>
<dbReference type="InterPro" id="IPR017500">
    <property type="entry name" value="Phage_infect_YhgE_N"/>
</dbReference>
<dbReference type="NCBIfam" id="TIGR03062">
    <property type="entry name" value="pip_yhgE_Cterm"/>
    <property type="match status" value="1"/>
</dbReference>
<dbReference type="PANTHER" id="PTHR43077">
    <property type="entry name" value="TRANSPORT PERMEASE YVFS-RELATED"/>
    <property type="match status" value="1"/>
</dbReference>
<name>A0A7X0SBG4_9CLOT</name>
<organism evidence="7 8">
    <name type="scientific">Clostridium gasigenes</name>
    <dbReference type="NCBI Taxonomy" id="94869"/>
    <lineage>
        <taxon>Bacteria</taxon>
        <taxon>Bacillati</taxon>
        <taxon>Bacillota</taxon>
        <taxon>Clostridia</taxon>
        <taxon>Eubacteriales</taxon>
        <taxon>Clostridiaceae</taxon>
        <taxon>Clostridium</taxon>
    </lineage>
</organism>
<dbReference type="SUPFAM" id="SSF101967">
    <property type="entry name" value="Adhesin YadA, collagen-binding domain"/>
    <property type="match status" value="1"/>
</dbReference>
<keyword evidence="2 5" id="KW-0812">Transmembrane</keyword>
<dbReference type="Gene3D" id="1.10.287.950">
    <property type="entry name" value="Methyl-accepting chemotaxis protein"/>
    <property type="match status" value="1"/>
</dbReference>
<accession>A0A7X0SBG4</accession>
<evidence type="ECO:0000256" key="2">
    <source>
        <dbReference type="ARBA" id="ARBA00022692"/>
    </source>
</evidence>
<feature type="transmembrane region" description="Helical" evidence="5">
    <location>
        <begin position="780"/>
        <end position="803"/>
    </location>
</feature>
<keyword evidence="3 5" id="KW-1133">Transmembrane helix</keyword>
<evidence type="ECO:0000256" key="3">
    <source>
        <dbReference type="ARBA" id="ARBA00022989"/>
    </source>
</evidence>
<dbReference type="InterPro" id="IPR013525">
    <property type="entry name" value="ABC2_TM"/>
</dbReference>
<dbReference type="PANTHER" id="PTHR43077:SF5">
    <property type="entry name" value="PHAGE INFECTION PROTEIN"/>
    <property type="match status" value="1"/>
</dbReference>
<reference evidence="7 8" key="1">
    <citation type="submission" date="2020-08" db="EMBL/GenBank/DDBJ databases">
        <title>Clostridia isolated from Swiss meat.</title>
        <authorList>
            <person name="Wambui J."/>
            <person name="Stevens M.J.A."/>
            <person name="Stephan R."/>
        </authorList>
    </citation>
    <scope>NUCLEOTIDE SEQUENCE [LARGE SCALE GENOMIC DNA]</scope>
    <source>
        <strain evidence="7 8">CM001</strain>
    </source>
</reference>
<evidence type="ECO:0000313" key="7">
    <source>
        <dbReference type="EMBL" id="MBB6714474.1"/>
    </source>
</evidence>
<keyword evidence="4 5" id="KW-0472">Membrane</keyword>
<dbReference type="NCBIfam" id="TIGR03061">
    <property type="entry name" value="pip_yhgE_Nterm"/>
    <property type="match status" value="1"/>
</dbReference>
<evidence type="ECO:0000256" key="1">
    <source>
        <dbReference type="ARBA" id="ARBA00004141"/>
    </source>
</evidence>
<evidence type="ECO:0000256" key="4">
    <source>
        <dbReference type="ARBA" id="ARBA00023136"/>
    </source>
</evidence>
<dbReference type="NCBIfam" id="TIGR03057">
    <property type="entry name" value="xxxLxxG_by_4"/>
    <property type="match status" value="6"/>
</dbReference>
<feature type="transmembrane region" description="Helical" evidence="5">
    <location>
        <begin position="810"/>
        <end position="829"/>
    </location>
</feature>
<dbReference type="GO" id="GO:0140359">
    <property type="term" value="F:ABC-type transporter activity"/>
    <property type="evidence" value="ECO:0007669"/>
    <property type="project" value="InterPro"/>
</dbReference>
<dbReference type="InterPro" id="IPR023908">
    <property type="entry name" value="xxxLxxG_rpt"/>
</dbReference>
<dbReference type="EMBL" id="JACKWY010000003">
    <property type="protein sequence ID" value="MBB6714474.1"/>
    <property type="molecule type" value="Genomic_DNA"/>
</dbReference>
<comment type="subcellular location">
    <subcellularLocation>
        <location evidence="1">Membrane</location>
        <topology evidence="1">Multi-pass membrane protein</topology>
    </subcellularLocation>
</comment>
<dbReference type="InterPro" id="IPR017501">
    <property type="entry name" value="Phage_infect_YhgE_C"/>
</dbReference>
<dbReference type="InterPro" id="IPR051328">
    <property type="entry name" value="T7SS_ABC-Transporter"/>
</dbReference>
<dbReference type="InterPro" id="IPR011049">
    <property type="entry name" value="Serralysin-like_metalloprot_C"/>
</dbReference>
<evidence type="ECO:0000259" key="6">
    <source>
        <dbReference type="Pfam" id="PF12698"/>
    </source>
</evidence>
<feature type="domain" description="ABC-2 type transporter transmembrane" evidence="6">
    <location>
        <begin position="684"/>
        <end position="885"/>
    </location>
</feature>